<dbReference type="InterPro" id="IPR019343">
    <property type="entry name" value="PPP1R21_N"/>
</dbReference>
<evidence type="ECO:0000259" key="10">
    <source>
        <dbReference type="SMART" id="SM01254"/>
    </source>
</evidence>
<gene>
    <name evidence="11" type="primary">PPP1R21</name>
</gene>
<dbReference type="PANTHER" id="PTHR21448">
    <property type="entry name" value="SMOOTH MUSCLE MYOSIN HEAVY CHAIN-RELATED"/>
    <property type="match status" value="1"/>
</dbReference>
<feature type="coiled-coil region" evidence="9">
    <location>
        <begin position="558"/>
        <end position="610"/>
    </location>
</feature>
<dbReference type="GO" id="GO:0031901">
    <property type="term" value="C:early endosome membrane"/>
    <property type="evidence" value="ECO:0007669"/>
    <property type="project" value="Ensembl"/>
</dbReference>
<sequence length="813" mass="92779">MATADLQGKYQKLAQEYSKLRAQNQVLKKGVVDEQANSAALKEQLKMKDQSLRKLQQEMDSLTFRNLQLAKRVELLQDELALSELRGKKNKKSGESSSQLSQEQKSVFDEDLQKKIEENERLHIQFFEADEQHKHMEAELRSRLETLETEAAQHQAVVDGLTRKYMETIEKLQNDKAKLEVKSQTLEKEAKDCRLRTEECQLQLNNLHEDLSSRLEESLSIINEKVPFNDTRFSQYNALNVPLHNRRHQLKMRDIAGQALAFIQDLVTALLNFHTYTEQRVQIFPIDSAIDTISPLNQKFSQYLHENASYVRPLEEGMLHLFESITEDTVTVLETTVQLKTFSEHLTCYVSFLRKILPYQLKSLEEECESSVCTSALRARNLELYSDVKKMTAVFEKLQTYIALLALPSTKPDGLLRANYNSVLTHIAIVLQEFHDVMKDISKHYSQKATIEHELPTATQKLITTNDCILSSVVALTNGAGKIASFFSSNVDYFIASLSYGPKEASGFISPLSAECMLQYKQKAAAYMKSLKKPRLESVPYEEALANRRILLSSTESREGLAQQVQQSLEKIAKLEQEKEHWMLEAQLAKIKLEKENQRMADKVKNASGAQLVQNTQENPVMVNAAVQDQEEPSDRTWQEPVQSTSLVGMLVKTSDSEVPDVESREDLIKNHYMARIVELTSQLQLADSKSVHFHAECRALSKRLSLAEKSKESLNEEMKLASQNISRLQDELTTTKRSYEDQLSMMSDHLCSMNETLSKQREEIDTLKMSSKVCKRGVCFFFSERKDPCTNMYAFVCINASSCLWIGISKGT</sequence>
<dbReference type="Ensembl" id="ENSSHAT00000040809.1">
    <property type="protein sequence ID" value="ENSSHAP00000035967.1"/>
    <property type="gene ID" value="ENSSHAG00000000153.2"/>
</dbReference>
<accession>A0A7N4PET5</accession>
<keyword evidence="12" id="KW-1185">Reference proteome</keyword>
<evidence type="ECO:0000256" key="7">
    <source>
        <dbReference type="ARBA" id="ARBA00031617"/>
    </source>
</evidence>
<feature type="domain" description="Protein phosphatase 1 regulatory subunit 21 N-terminal" evidence="10">
    <location>
        <begin position="11"/>
        <end position="112"/>
    </location>
</feature>
<evidence type="ECO:0000256" key="6">
    <source>
        <dbReference type="ARBA" id="ARBA00031361"/>
    </source>
</evidence>
<feature type="coiled-coil region" evidence="9">
    <location>
        <begin position="698"/>
        <end position="739"/>
    </location>
</feature>
<comment type="subcellular location">
    <subcellularLocation>
        <location evidence="1">Early endosome</location>
    </subcellularLocation>
</comment>
<organism evidence="11 12">
    <name type="scientific">Sarcophilus harrisii</name>
    <name type="common">Tasmanian devil</name>
    <name type="synonym">Sarcophilus laniarius</name>
    <dbReference type="NCBI Taxonomy" id="9305"/>
    <lineage>
        <taxon>Eukaryota</taxon>
        <taxon>Metazoa</taxon>
        <taxon>Chordata</taxon>
        <taxon>Craniata</taxon>
        <taxon>Vertebrata</taxon>
        <taxon>Euteleostomi</taxon>
        <taxon>Mammalia</taxon>
        <taxon>Metatheria</taxon>
        <taxon>Dasyuromorphia</taxon>
        <taxon>Dasyuridae</taxon>
        <taxon>Sarcophilus</taxon>
    </lineage>
</organism>
<reference evidence="11 12" key="1">
    <citation type="journal article" date="2011" name="Proc. Natl. Acad. Sci. U.S.A.">
        <title>Genetic diversity and population structure of the endangered marsupial Sarcophilus harrisii (Tasmanian devil).</title>
        <authorList>
            <person name="Miller W."/>
            <person name="Hayes V.M."/>
            <person name="Ratan A."/>
            <person name="Petersen D.C."/>
            <person name="Wittekindt N.E."/>
            <person name="Miller J."/>
            <person name="Walenz B."/>
            <person name="Knight J."/>
            <person name="Qi J."/>
            <person name="Zhao F."/>
            <person name="Wang Q."/>
            <person name="Bedoya-Reina O.C."/>
            <person name="Katiyar N."/>
            <person name="Tomsho L.P."/>
            <person name="Kasson L.M."/>
            <person name="Hardie R.A."/>
            <person name="Woodbridge P."/>
            <person name="Tindall E.A."/>
            <person name="Bertelsen M.F."/>
            <person name="Dixon D."/>
            <person name="Pyecroft S."/>
            <person name="Helgen K.M."/>
            <person name="Lesk A.M."/>
            <person name="Pringle T.H."/>
            <person name="Patterson N."/>
            <person name="Zhang Y."/>
            <person name="Kreiss A."/>
            <person name="Woods G.M."/>
            <person name="Jones M.E."/>
            <person name="Schuster S.C."/>
        </authorList>
    </citation>
    <scope>NUCLEOTIDE SEQUENCE [LARGE SCALE GENOMIC DNA]</scope>
</reference>
<dbReference type="Pfam" id="PF21636">
    <property type="entry name" value="PPP1R21_C"/>
    <property type="match status" value="1"/>
</dbReference>
<dbReference type="GO" id="GO:0030674">
    <property type="term" value="F:protein-macromolecule adaptor activity"/>
    <property type="evidence" value="ECO:0007669"/>
    <property type="project" value="Ensembl"/>
</dbReference>
<evidence type="ECO:0000256" key="9">
    <source>
        <dbReference type="SAM" id="Coils"/>
    </source>
</evidence>
<reference evidence="11" key="2">
    <citation type="submission" date="2025-08" db="UniProtKB">
        <authorList>
            <consortium name="Ensembl"/>
        </authorList>
    </citation>
    <scope>IDENTIFICATION</scope>
</reference>
<dbReference type="SMART" id="SM01254">
    <property type="entry name" value="KLRAQ"/>
    <property type="match status" value="1"/>
</dbReference>
<dbReference type="AlphaFoldDB" id="A0A7N4PET5"/>
<dbReference type="Proteomes" id="UP000007648">
    <property type="component" value="Unassembled WGS sequence"/>
</dbReference>
<keyword evidence="3" id="KW-0967">Endosome</keyword>
<dbReference type="Pfam" id="PF10205">
    <property type="entry name" value="KLRAQ"/>
    <property type="match status" value="1"/>
</dbReference>
<evidence type="ECO:0000256" key="4">
    <source>
        <dbReference type="ARBA" id="ARBA00022884"/>
    </source>
</evidence>
<dbReference type="FunCoup" id="A0A7N4PET5">
    <property type="interactions" value="2162"/>
</dbReference>
<protein>
    <recommendedName>
        <fullName evidence="2">Protein phosphatase 1 regulatory subunit 21</fullName>
    </recommendedName>
    <alternativeName>
        <fullName evidence="7">Coiled-coil domain-containing protein 128</fullName>
    </alternativeName>
    <alternativeName>
        <fullName evidence="8">Ferry endosomal RAB5 effector complex subunit 2</fullName>
    </alternativeName>
    <alternativeName>
        <fullName evidence="6">KLRAQ motif-containing protein 1</fullName>
    </alternativeName>
</protein>
<keyword evidence="5 9" id="KW-0175">Coiled coil</keyword>
<dbReference type="GeneTree" id="ENSGT00390000006820"/>
<evidence type="ECO:0000256" key="3">
    <source>
        <dbReference type="ARBA" id="ARBA00022753"/>
    </source>
</evidence>
<keyword evidence="4" id="KW-0694">RNA-binding</keyword>
<dbReference type="Pfam" id="PF10212">
    <property type="entry name" value="PPP1R21_helical"/>
    <property type="match status" value="1"/>
</dbReference>
<feature type="coiled-coil region" evidence="9">
    <location>
        <begin position="137"/>
        <end position="196"/>
    </location>
</feature>
<dbReference type="InterPro" id="IPR040024">
    <property type="entry name" value="PPP1R21"/>
</dbReference>
<dbReference type="GO" id="GO:1904580">
    <property type="term" value="P:regulation of intracellular mRNA localization"/>
    <property type="evidence" value="ECO:0007669"/>
    <property type="project" value="Ensembl"/>
</dbReference>
<evidence type="ECO:0000256" key="8">
    <source>
        <dbReference type="ARBA" id="ARBA00044824"/>
    </source>
</evidence>
<evidence type="ECO:0000256" key="1">
    <source>
        <dbReference type="ARBA" id="ARBA00004412"/>
    </source>
</evidence>
<proteinExistence type="predicted"/>
<evidence type="ECO:0000256" key="5">
    <source>
        <dbReference type="ARBA" id="ARBA00023054"/>
    </source>
</evidence>
<feature type="coiled-coil region" evidence="9">
    <location>
        <begin position="3"/>
        <end position="72"/>
    </location>
</feature>
<evidence type="ECO:0000313" key="12">
    <source>
        <dbReference type="Proteomes" id="UP000007648"/>
    </source>
</evidence>
<reference evidence="11" key="3">
    <citation type="submission" date="2025-09" db="UniProtKB">
        <authorList>
            <consortium name="Ensembl"/>
        </authorList>
    </citation>
    <scope>IDENTIFICATION</scope>
</reference>
<name>A0A7N4PET5_SARHA</name>
<dbReference type="InterPro" id="IPR049372">
    <property type="entry name" value="PPP1R21_C"/>
</dbReference>
<dbReference type="InParanoid" id="A0A7N4PET5"/>
<dbReference type="InterPro" id="IPR019348">
    <property type="entry name" value="PPP1R21_six_helix"/>
</dbReference>
<evidence type="ECO:0000256" key="2">
    <source>
        <dbReference type="ARBA" id="ARBA00020102"/>
    </source>
</evidence>
<evidence type="ECO:0000313" key="11">
    <source>
        <dbReference type="Ensembl" id="ENSSHAP00000035967.1"/>
    </source>
</evidence>
<dbReference type="GO" id="GO:0003729">
    <property type="term" value="F:mRNA binding"/>
    <property type="evidence" value="ECO:0007669"/>
    <property type="project" value="Ensembl"/>
</dbReference>
<dbReference type="PANTHER" id="PTHR21448:SF0">
    <property type="entry name" value="PROTEIN PHOSPHATASE 1 REGULATORY SUBUNIT 21"/>
    <property type="match status" value="1"/>
</dbReference>